<sequence>MELSAEEGHDVAEDGIEQTSAPAEARRDELYSSSEDDREGRFRGPDSSWRFYTQEERALVAALDQAENNDLSIHLYNAHKWKEQHHRTDLIDRDKSWRSKQTWVARDEQGKLPFLPEDSWTAWPLKPVDVPRSNEHWGVPIHDSATEATTYNKRQPWRPGLDLEDSIRADILRQAKDNFRQREWDNSSVSSQLSDASDSASSQSPLSQTGDTEGDMESPQSAADRSLDSKPSFLIDEDAAEAITSSSTKSIVREMEKVLTGLKRSRDGHYPGRSRSPSRSDRQASKRPEQALPADMIRKRKRHVPTASRDCNDGVREPSPDPADYIGEEVRRARPSRRHSHRRELGLRDWTEVLGVAALVGFDATVLDRAATRCAALFSESMEMRMMPPMISSARGELRKYGPQMTLPDDDALYQHPNSLAIDQTQQRSVKQEQSRFNCPHKACPRHENAYEQRWRLREHLKRKHRHTDDHVDSLTGGTSLEVPQGTTAALYGTSDSGEDAGNQKEAPRDFEVKQEPM</sequence>
<proteinExistence type="predicted"/>
<evidence type="ECO:0000256" key="1">
    <source>
        <dbReference type="SAM" id="MobiDB-lite"/>
    </source>
</evidence>
<evidence type="ECO:0000313" key="3">
    <source>
        <dbReference type="EMBL" id="KAF7190227.1"/>
    </source>
</evidence>
<evidence type="ECO:0000313" key="4">
    <source>
        <dbReference type="Proteomes" id="UP000660729"/>
    </source>
</evidence>
<feature type="compositionally biased region" description="Basic and acidic residues" evidence="1">
    <location>
        <begin position="1"/>
        <end position="12"/>
    </location>
</feature>
<dbReference type="OrthoDB" id="5412288at2759"/>
<feature type="compositionally biased region" description="Low complexity" evidence="1">
    <location>
        <begin position="187"/>
        <end position="207"/>
    </location>
</feature>
<reference evidence="3" key="1">
    <citation type="submission" date="2020-04" db="EMBL/GenBank/DDBJ databases">
        <title>Draft genome resource of the tomato pathogen Pseudocercospora fuligena.</title>
        <authorList>
            <person name="Zaccaron A."/>
        </authorList>
    </citation>
    <scope>NUCLEOTIDE SEQUENCE</scope>
    <source>
        <strain evidence="3">PF001</strain>
    </source>
</reference>
<protein>
    <recommendedName>
        <fullName evidence="2">Rrn9 domain-containing protein</fullName>
    </recommendedName>
</protein>
<feature type="region of interest" description="Disordered" evidence="1">
    <location>
        <begin position="1"/>
        <end position="47"/>
    </location>
</feature>
<gene>
    <name evidence="3" type="ORF">HII31_08558</name>
</gene>
<dbReference type="Proteomes" id="UP000660729">
    <property type="component" value="Unassembled WGS sequence"/>
</dbReference>
<dbReference type="EMBL" id="JABCIY010000175">
    <property type="protein sequence ID" value="KAF7190227.1"/>
    <property type="molecule type" value="Genomic_DNA"/>
</dbReference>
<feature type="compositionally biased region" description="Basic and acidic residues" evidence="1">
    <location>
        <begin position="310"/>
        <end position="319"/>
    </location>
</feature>
<evidence type="ECO:0000259" key="2">
    <source>
        <dbReference type="Pfam" id="PF10680"/>
    </source>
</evidence>
<feature type="compositionally biased region" description="Basic and acidic residues" evidence="1">
    <location>
        <begin position="502"/>
        <end position="518"/>
    </location>
</feature>
<feature type="region of interest" description="Disordered" evidence="1">
    <location>
        <begin position="182"/>
        <end position="232"/>
    </location>
</feature>
<feature type="region of interest" description="Disordered" evidence="1">
    <location>
        <begin position="462"/>
        <end position="518"/>
    </location>
</feature>
<accession>A0A8H6VH22</accession>
<feature type="region of interest" description="Disordered" evidence="1">
    <location>
        <begin position="259"/>
        <end position="337"/>
    </location>
</feature>
<dbReference type="Pfam" id="PF10680">
    <property type="entry name" value="RRN9"/>
    <property type="match status" value="1"/>
</dbReference>
<comment type="caution">
    <text evidence="3">The sequence shown here is derived from an EMBL/GenBank/DDBJ whole genome shotgun (WGS) entry which is preliminary data.</text>
</comment>
<feature type="compositionally biased region" description="Basic and acidic residues" evidence="1">
    <location>
        <begin position="278"/>
        <end position="289"/>
    </location>
</feature>
<organism evidence="3 4">
    <name type="scientific">Pseudocercospora fuligena</name>
    <dbReference type="NCBI Taxonomy" id="685502"/>
    <lineage>
        <taxon>Eukaryota</taxon>
        <taxon>Fungi</taxon>
        <taxon>Dikarya</taxon>
        <taxon>Ascomycota</taxon>
        <taxon>Pezizomycotina</taxon>
        <taxon>Dothideomycetes</taxon>
        <taxon>Dothideomycetidae</taxon>
        <taxon>Mycosphaerellales</taxon>
        <taxon>Mycosphaerellaceae</taxon>
        <taxon>Pseudocercospora</taxon>
    </lineage>
</organism>
<dbReference type="AlphaFoldDB" id="A0A8H6VH22"/>
<keyword evidence="4" id="KW-1185">Reference proteome</keyword>
<name>A0A8H6VH22_9PEZI</name>
<dbReference type="InterPro" id="IPR019622">
    <property type="entry name" value="Rrn9_dom"/>
</dbReference>
<feature type="domain" description="Rrn9" evidence="2">
    <location>
        <begin position="63"/>
        <end position="137"/>
    </location>
</feature>